<dbReference type="Proteomes" id="UP000031572">
    <property type="component" value="Unassembled WGS sequence"/>
</dbReference>
<name>A0A0C1XYL1_9BURK</name>
<dbReference type="EMBL" id="JWJG01000028">
    <property type="protein sequence ID" value="KIF79858.1"/>
    <property type="molecule type" value="Genomic_DNA"/>
</dbReference>
<reference evidence="1 2" key="1">
    <citation type="submission" date="2014-12" db="EMBL/GenBank/DDBJ databases">
        <title>Denitrispirillum autotrophicum gen. nov., sp. nov., Denitrifying, Facultatively Autotrophic Bacteria Isolated from Rice Paddy Soil.</title>
        <authorList>
            <person name="Ishii S."/>
            <person name="Ashida N."/>
            <person name="Ohno H."/>
            <person name="Otsuka S."/>
            <person name="Yokota A."/>
            <person name="Senoo K."/>
        </authorList>
    </citation>
    <scope>NUCLEOTIDE SEQUENCE [LARGE SCALE GENOMIC DNA]</scope>
    <source>
        <strain evidence="1 2">TSA66</strain>
    </source>
</reference>
<evidence type="ECO:0000313" key="2">
    <source>
        <dbReference type="Proteomes" id="UP000031572"/>
    </source>
</evidence>
<gene>
    <name evidence="1" type="ORF">TSA66_01850</name>
</gene>
<dbReference type="Pfam" id="PF08907">
    <property type="entry name" value="DUF1853"/>
    <property type="match status" value="1"/>
</dbReference>
<proteinExistence type="predicted"/>
<evidence type="ECO:0008006" key="3">
    <source>
        <dbReference type="Google" id="ProtNLM"/>
    </source>
</evidence>
<comment type="caution">
    <text evidence="1">The sequence shown here is derived from an EMBL/GenBank/DDBJ whole genome shotgun (WGS) entry which is preliminary data.</text>
</comment>
<dbReference type="InterPro" id="IPR015003">
    <property type="entry name" value="DUF1853"/>
</dbReference>
<keyword evidence="2" id="KW-1185">Reference proteome</keyword>
<dbReference type="STRING" id="709839.TSA66_01850"/>
<sequence>MPAPTDPRRDTYQAYFHRRWNHLRDPHVRTLAWLLDAPDLLDPAAPEWQGRIASIGAMDEATLSWLMTIDRDPSALHAWLDIKPFTRLGRYAEKLMAFYLRHQGRLFAHGVQVRAGKNETIGEFDFLLRQSDALVHWEFATKLYLLEASGNGRHADYFVGPNLADTLGAKVRKIMDRQLSLSQHPAAKLHVPEPIVQAQALVKGWLFYHGKTPLPATPAGVSSGHCRGFWCAHEELHWVAGERFAILPRLSWLAPAKVAVEQSLDRHAVQEALASHFQTASTPLLIAQLEQRDGYMLEVDRGFVVPNDWHSRAEQRVKQAG</sequence>
<evidence type="ECO:0000313" key="1">
    <source>
        <dbReference type="EMBL" id="KIF79858.1"/>
    </source>
</evidence>
<dbReference type="AlphaFoldDB" id="A0A0C1XYL1"/>
<organism evidence="1 2">
    <name type="scientific">Noviherbaspirillum autotrophicum</name>
    <dbReference type="NCBI Taxonomy" id="709839"/>
    <lineage>
        <taxon>Bacteria</taxon>
        <taxon>Pseudomonadati</taxon>
        <taxon>Pseudomonadota</taxon>
        <taxon>Betaproteobacteria</taxon>
        <taxon>Burkholderiales</taxon>
        <taxon>Oxalobacteraceae</taxon>
        <taxon>Noviherbaspirillum</taxon>
    </lineage>
</organism>
<dbReference type="RefSeq" id="WP_040038771.1">
    <property type="nucleotide sequence ID" value="NZ_JWJG01000028.1"/>
</dbReference>
<dbReference type="OrthoDB" id="378654at2"/>
<accession>A0A0C1XYL1</accession>
<protein>
    <recommendedName>
        <fullName evidence="3">DUF1853 domain-containing protein</fullName>
    </recommendedName>
</protein>